<protein>
    <submittedName>
        <fullName evidence="2">Adenine deaminase</fullName>
    </submittedName>
</protein>
<evidence type="ECO:0000313" key="2">
    <source>
        <dbReference type="EMBL" id="CAI8000855.1"/>
    </source>
</evidence>
<sequence length="180" mass="19598">MDLINQTITRERIVDVACAGGVIPADVEADLLKVAVFDRREGFSPVFGFVRGLKADIGAVGTTVNLDEYTLLVVGSSDYDMAHCANLLLESGGGVALVDKGRVLEEIPFPIGGLFSLEPWRDVGQKLTAVQQTLKQRGAEFPKPLYALCFLTFVTLPELRITGRGLVRAKERRIVPLVVE</sequence>
<dbReference type="EMBL" id="CASHTH010000420">
    <property type="protein sequence ID" value="CAI8000855.1"/>
    <property type="molecule type" value="Genomic_DNA"/>
</dbReference>
<feature type="domain" description="Adenine deaminase C-terminal" evidence="1">
    <location>
        <begin position="6"/>
        <end position="171"/>
    </location>
</feature>
<dbReference type="InterPro" id="IPR026912">
    <property type="entry name" value="Adenine_deam_C"/>
</dbReference>
<evidence type="ECO:0000259" key="1">
    <source>
        <dbReference type="Pfam" id="PF13382"/>
    </source>
</evidence>
<reference evidence="2" key="1">
    <citation type="submission" date="2023-03" db="EMBL/GenBank/DDBJ databases">
        <authorList>
            <person name="Steffen K."/>
            <person name="Cardenas P."/>
        </authorList>
    </citation>
    <scope>NUCLEOTIDE SEQUENCE</scope>
</reference>
<name>A0AA35R3E9_GEOBA</name>
<dbReference type="Proteomes" id="UP001174909">
    <property type="component" value="Unassembled WGS sequence"/>
</dbReference>
<organism evidence="2 3">
    <name type="scientific">Geodia barretti</name>
    <name type="common">Barrett's horny sponge</name>
    <dbReference type="NCBI Taxonomy" id="519541"/>
    <lineage>
        <taxon>Eukaryota</taxon>
        <taxon>Metazoa</taxon>
        <taxon>Porifera</taxon>
        <taxon>Demospongiae</taxon>
        <taxon>Heteroscleromorpha</taxon>
        <taxon>Tetractinellida</taxon>
        <taxon>Astrophorina</taxon>
        <taxon>Geodiidae</taxon>
        <taxon>Geodia</taxon>
    </lineage>
</organism>
<accession>A0AA35R3E9</accession>
<dbReference type="AlphaFoldDB" id="A0AA35R3E9"/>
<proteinExistence type="predicted"/>
<keyword evidence="3" id="KW-1185">Reference proteome</keyword>
<comment type="caution">
    <text evidence="2">The sequence shown here is derived from an EMBL/GenBank/DDBJ whole genome shotgun (WGS) entry which is preliminary data.</text>
</comment>
<evidence type="ECO:0000313" key="3">
    <source>
        <dbReference type="Proteomes" id="UP001174909"/>
    </source>
</evidence>
<dbReference type="Pfam" id="PF13382">
    <property type="entry name" value="Adenine_deam_C"/>
    <property type="match status" value="1"/>
</dbReference>
<gene>
    <name evidence="2" type="ORF">GBAR_LOCUS3038</name>
</gene>